<dbReference type="EMBL" id="PJQD01000122">
    <property type="protein sequence ID" value="POY70389.1"/>
    <property type="molecule type" value="Genomic_DNA"/>
</dbReference>
<keyword evidence="5" id="KW-0999">Mitochondrion inner membrane</keyword>
<dbReference type="InterPro" id="IPR006806">
    <property type="entry name" value="NDUFA5"/>
</dbReference>
<comment type="caution">
    <text evidence="10">The sequence shown here is derived from an EMBL/GenBank/DDBJ whole genome shotgun (WGS) entry which is preliminary data.</text>
</comment>
<proteinExistence type="inferred from homology"/>
<evidence type="ECO:0000256" key="5">
    <source>
        <dbReference type="ARBA" id="ARBA00022792"/>
    </source>
</evidence>
<keyword evidence="7" id="KW-0496">Mitochondrion</keyword>
<dbReference type="GO" id="GO:0005743">
    <property type="term" value="C:mitochondrial inner membrane"/>
    <property type="evidence" value="ECO:0007669"/>
    <property type="project" value="UniProtKB-SubCell"/>
</dbReference>
<dbReference type="PANTHER" id="PTHR12653">
    <property type="entry name" value="NADH-UBIQUINONE OXIDOREDUCTASE 13 KD-B SUBUNIT"/>
    <property type="match status" value="1"/>
</dbReference>
<dbReference type="Proteomes" id="UP000237144">
    <property type="component" value="Unassembled WGS sequence"/>
</dbReference>
<dbReference type="PANTHER" id="PTHR12653:SF0">
    <property type="entry name" value="NADH DEHYDROGENASE [UBIQUINONE] 1 ALPHA SUBCOMPLEX SUBUNIT 5"/>
    <property type="match status" value="1"/>
</dbReference>
<evidence type="ECO:0000256" key="4">
    <source>
        <dbReference type="ARBA" id="ARBA00022660"/>
    </source>
</evidence>
<evidence type="ECO:0000256" key="1">
    <source>
        <dbReference type="ARBA" id="ARBA00004443"/>
    </source>
</evidence>
<name>A0A2S5B0T3_9BASI</name>
<organism evidence="10 11">
    <name type="scientific">Rhodotorula taiwanensis</name>
    <dbReference type="NCBI Taxonomy" id="741276"/>
    <lineage>
        <taxon>Eukaryota</taxon>
        <taxon>Fungi</taxon>
        <taxon>Dikarya</taxon>
        <taxon>Basidiomycota</taxon>
        <taxon>Pucciniomycotina</taxon>
        <taxon>Microbotryomycetes</taxon>
        <taxon>Sporidiobolales</taxon>
        <taxon>Sporidiobolaceae</taxon>
        <taxon>Rhodotorula</taxon>
    </lineage>
</organism>
<dbReference type="Pfam" id="PF04716">
    <property type="entry name" value="ETC_C1_NDUFA5"/>
    <property type="match status" value="1"/>
</dbReference>
<accession>A0A2S5B0T3</accession>
<evidence type="ECO:0000256" key="8">
    <source>
        <dbReference type="ARBA" id="ARBA00023136"/>
    </source>
</evidence>
<evidence type="ECO:0000256" key="2">
    <source>
        <dbReference type="ARBA" id="ARBA00010261"/>
    </source>
</evidence>
<gene>
    <name evidence="10" type="ORF">BMF94_6670</name>
</gene>
<evidence type="ECO:0000256" key="9">
    <source>
        <dbReference type="SAM" id="MobiDB-lite"/>
    </source>
</evidence>
<feature type="region of interest" description="Disordered" evidence="9">
    <location>
        <begin position="134"/>
        <end position="156"/>
    </location>
</feature>
<keyword evidence="3" id="KW-0813">Transport</keyword>
<protein>
    <submittedName>
        <fullName evidence="10">Uncharacterized protein</fullName>
    </submittedName>
</protein>
<evidence type="ECO:0000313" key="10">
    <source>
        <dbReference type="EMBL" id="POY70389.1"/>
    </source>
</evidence>
<evidence type="ECO:0000256" key="6">
    <source>
        <dbReference type="ARBA" id="ARBA00022982"/>
    </source>
</evidence>
<sequence>MFRATRTLLAAATKPATLTTPTARTKLTTGIAGLEVHPRPLSALKQTYTSTLKVLEKIPAAAVYRQSAEAITKERLAVVDRANQDATESDIEAVEREIDAGLVEELLEQAKDELKLAGKMLEYKPWEDLAEVPPNGQWAPFRVTPSTTTADDLSPN</sequence>
<keyword evidence="11" id="KW-1185">Reference proteome</keyword>
<evidence type="ECO:0000313" key="11">
    <source>
        <dbReference type="Proteomes" id="UP000237144"/>
    </source>
</evidence>
<keyword evidence="4" id="KW-0679">Respiratory chain</keyword>
<feature type="compositionally biased region" description="Polar residues" evidence="9">
    <location>
        <begin position="144"/>
        <end position="156"/>
    </location>
</feature>
<comment type="subcellular location">
    <subcellularLocation>
        <location evidence="1">Mitochondrion inner membrane</location>
        <topology evidence="1">Peripheral membrane protein</topology>
        <orientation evidence="1">Matrix side</orientation>
    </subcellularLocation>
</comment>
<dbReference type="STRING" id="741276.A0A2S5B0T3"/>
<dbReference type="AlphaFoldDB" id="A0A2S5B0T3"/>
<keyword evidence="8" id="KW-0472">Membrane</keyword>
<dbReference type="GO" id="GO:0022904">
    <property type="term" value="P:respiratory electron transport chain"/>
    <property type="evidence" value="ECO:0007669"/>
    <property type="project" value="InterPro"/>
</dbReference>
<reference evidence="10 11" key="1">
    <citation type="journal article" date="2018" name="Front. Microbiol.">
        <title>Prospects for Fungal Bioremediation of Acidic Radioactive Waste Sites: Characterization and Genome Sequence of Rhodotorula taiwanensis MD1149.</title>
        <authorList>
            <person name="Tkavc R."/>
            <person name="Matrosova V.Y."/>
            <person name="Grichenko O.E."/>
            <person name="Gostincar C."/>
            <person name="Volpe R.P."/>
            <person name="Klimenkova P."/>
            <person name="Gaidamakova E.K."/>
            <person name="Zhou C.E."/>
            <person name="Stewart B.J."/>
            <person name="Lyman M.G."/>
            <person name="Malfatti S.A."/>
            <person name="Rubinfeld B."/>
            <person name="Courtot M."/>
            <person name="Singh J."/>
            <person name="Dalgard C.L."/>
            <person name="Hamilton T."/>
            <person name="Frey K.G."/>
            <person name="Gunde-Cimerman N."/>
            <person name="Dugan L."/>
            <person name="Daly M.J."/>
        </authorList>
    </citation>
    <scope>NUCLEOTIDE SEQUENCE [LARGE SCALE GENOMIC DNA]</scope>
    <source>
        <strain evidence="10 11">MD1149</strain>
    </source>
</reference>
<keyword evidence="6" id="KW-0249">Electron transport</keyword>
<evidence type="ECO:0000256" key="3">
    <source>
        <dbReference type="ARBA" id="ARBA00022448"/>
    </source>
</evidence>
<evidence type="ECO:0000256" key="7">
    <source>
        <dbReference type="ARBA" id="ARBA00023128"/>
    </source>
</evidence>
<dbReference type="OrthoDB" id="286811at2759"/>
<comment type="similarity">
    <text evidence="2">Belongs to the complex I NDUFA5 subunit family.</text>
</comment>